<name>E2ZDH8_9FIRM</name>
<evidence type="ECO:0000256" key="11">
    <source>
        <dbReference type="RuleBase" id="RU003783"/>
    </source>
</evidence>
<feature type="site" description="Interaction with substrate tRNA" evidence="10">
    <location>
        <position position="100"/>
    </location>
</feature>
<dbReference type="AlphaFoldDB" id="E2ZDH8"/>
<sequence>MNEIIAIIGPTAVGKTALSFKLAERFQTELVSADAYQVYKGMDIGTAKATKDELATYRHHLIDIIEPNEDFSAAAFQEAARTTIEDLHERGKIPILVGGTGLYVQSLLEGYEFKAKRHSKEERQAALNRIAALSEDELKAYITEKTGYEPPDWHELLSNSHRLVRLVGAIEKGDGAAAVMPQKAGGPLYHAFVIGLSLPRQVLYERIEKRIDAMIEAGWINEVQQLLQDGVSPEAQAMKAIGYKELVLYLDGQLSLEAASELIKKRTRHFAKRQMTWFKRMPYIRWYEKDDFVTEVELASAVIQDIETKWGSKVEQKVK</sequence>
<keyword evidence="7 10" id="KW-0067">ATP-binding</keyword>
<dbReference type="GO" id="GO:0006400">
    <property type="term" value="P:tRNA modification"/>
    <property type="evidence" value="ECO:0007669"/>
    <property type="project" value="TreeGrafter"/>
</dbReference>
<feature type="binding site" evidence="10">
    <location>
        <begin position="9"/>
        <end position="16"/>
    </location>
    <ligand>
        <name>ATP</name>
        <dbReference type="ChEBI" id="CHEBI:30616"/>
    </ligand>
</feature>
<evidence type="ECO:0000256" key="2">
    <source>
        <dbReference type="ARBA" id="ARBA00003213"/>
    </source>
</evidence>
<dbReference type="HAMAP" id="MF_00185">
    <property type="entry name" value="IPP_trans"/>
    <property type="match status" value="1"/>
</dbReference>
<dbReference type="EMBL" id="AECS01000039">
    <property type="protein sequence ID" value="EFQ03540.1"/>
    <property type="molecule type" value="Genomic_DNA"/>
</dbReference>
<comment type="function">
    <text evidence="2 10 12">Catalyzes the transfer of a dimethylallyl group onto the adenine at position 37 in tRNAs that read codons beginning with uridine, leading to the formation of N6-(dimethylallyl)adenosine (i(6)A).</text>
</comment>
<dbReference type="PANTHER" id="PTHR11088:SF60">
    <property type="entry name" value="TRNA DIMETHYLALLYLTRANSFERASE"/>
    <property type="match status" value="1"/>
</dbReference>
<reference evidence="14 15" key="1">
    <citation type="submission" date="2010-08" db="EMBL/GenBank/DDBJ databases">
        <authorList>
            <person name="Weinstock G."/>
            <person name="Sodergren E."/>
            <person name="Clifton S."/>
            <person name="Fulton L."/>
            <person name="Fulton B."/>
            <person name="Courtney L."/>
            <person name="Fronick C."/>
            <person name="Harrison M."/>
            <person name="Strong C."/>
            <person name="Farmer C."/>
            <person name="Delahaunty K."/>
            <person name="Markovic C."/>
            <person name="Hall O."/>
            <person name="Minx P."/>
            <person name="Tomlinson C."/>
            <person name="Mitreva M."/>
            <person name="Hou S."/>
            <person name="Chen J."/>
            <person name="Wollam A."/>
            <person name="Pepin K.H."/>
            <person name="Johnson M."/>
            <person name="Bhonagiri V."/>
            <person name="Zhang X."/>
            <person name="Suruliraj S."/>
            <person name="Warren W."/>
            <person name="Chinwalla A."/>
            <person name="Mardis E.R."/>
            <person name="Wilson R.K."/>
        </authorList>
    </citation>
    <scope>NUCLEOTIDE SEQUENCE [LARGE SCALE GENOMIC DNA]</scope>
    <source>
        <strain evidence="14 15">F0359</strain>
    </source>
</reference>
<evidence type="ECO:0000256" key="5">
    <source>
        <dbReference type="ARBA" id="ARBA00022694"/>
    </source>
</evidence>
<dbReference type="Proteomes" id="UP000003195">
    <property type="component" value="Unassembled WGS sequence"/>
</dbReference>
<proteinExistence type="inferred from homology"/>
<evidence type="ECO:0000256" key="7">
    <source>
        <dbReference type="ARBA" id="ARBA00022840"/>
    </source>
</evidence>
<accession>E2ZDH8</accession>
<dbReference type="NCBIfam" id="TIGR00174">
    <property type="entry name" value="miaA"/>
    <property type="match status" value="1"/>
</dbReference>
<comment type="caution">
    <text evidence="14">The sequence shown here is derived from an EMBL/GenBank/DDBJ whole genome shotgun (WGS) entry which is preliminary data.</text>
</comment>
<dbReference type="GO" id="GO:0005524">
    <property type="term" value="F:ATP binding"/>
    <property type="evidence" value="ECO:0007669"/>
    <property type="project" value="UniProtKB-UniRule"/>
</dbReference>
<dbReference type="eggNOG" id="COG0324">
    <property type="taxonomic scope" value="Bacteria"/>
</dbReference>
<feature type="binding site" evidence="10">
    <location>
        <begin position="11"/>
        <end position="16"/>
    </location>
    <ligand>
        <name>substrate</name>
    </ligand>
</feature>
<evidence type="ECO:0000256" key="3">
    <source>
        <dbReference type="ARBA" id="ARBA00005842"/>
    </source>
</evidence>
<dbReference type="Gene3D" id="1.10.287.890">
    <property type="entry name" value="Crystal structure of tRNA isopentenylpyrophosphate transferase (bh2366) domain"/>
    <property type="match status" value="1"/>
</dbReference>
<organism evidence="14 15">
    <name type="scientific">Megasphaera micronuciformis F0359</name>
    <dbReference type="NCBI Taxonomy" id="706434"/>
    <lineage>
        <taxon>Bacteria</taxon>
        <taxon>Bacillati</taxon>
        <taxon>Bacillota</taxon>
        <taxon>Negativicutes</taxon>
        <taxon>Veillonellales</taxon>
        <taxon>Veillonellaceae</taxon>
        <taxon>Megasphaera</taxon>
    </lineage>
</organism>
<dbReference type="STRING" id="706434.HMPREF9429_01481"/>
<evidence type="ECO:0000256" key="13">
    <source>
        <dbReference type="RuleBase" id="RU003785"/>
    </source>
</evidence>
<dbReference type="RefSeq" id="WP_006942707.1">
    <property type="nucleotide sequence ID" value="NZ_GL538208.1"/>
</dbReference>
<dbReference type="InterPro" id="IPR018022">
    <property type="entry name" value="IPT"/>
</dbReference>
<comment type="subunit">
    <text evidence="10">Monomer.</text>
</comment>
<gene>
    <name evidence="10 14" type="primary">miaA</name>
    <name evidence="14" type="ORF">HMPREF9429_01481</name>
</gene>
<dbReference type="InterPro" id="IPR039657">
    <property type="entry name" value="Dimethylallyltransferase"/>
</dbReference>
<evidence type="ECO:0000256" key="4">
    <source>
        <dbReference type="ARBA" id="ARBA00022679"/>
    </source>
</evidence>
<evidence type="ECO:0000256" key="1">
    <source>
        <dbReference type="ARBA" id="ARBA00001946"/>
    </source>
</evidence>
<dbReference type="SUPFAM" id="SSF52540">
    <property type="entry name" value="P-loop containing nucleoside triphosphate hydrolases"/>
    <property type="match status" value="2"/>
</dbReference>
<protein>
    <recommendedName>
        <fullName evidence="10">tRNA dimethylallyltransferase</fullName>
        <ecNumber evidence="10">2.5.1.75</ecNumber>
    </recommendedName>
    <alternativeName>
        <fullName evidence="10">Dimethylallyl diphosphate:tRNA dimethylallyltransferase</fullName>
        <shortName evidence="10">DMAPP:tRNA dimethylallyltransferase</shortName>
        <shortName evidence="10">DMATase</shortName>
    </alternativeName>
    <alternativeName>
        <fullName evidence="10">Isopentenyl-diphosphate:tRNA isopentenyltransferase</fullName>
        <shortName evidence="10">IPP transferase</shortName>
        <shortName evidence="10">IPPT</shortName>
        <shortName evidence="10">IPTase</shortName>
    </alternativeName>
</protein>
<dbReference type="GO" id="GO:0052381">
    <property type="term" value="F:tRNA dimethylallyltransferase activity"/>
    <property type="evidence" value="ECO:0007669"/>
    <property type="project" value="UniProtKB-UniRule"/>
</dbReference>
<comment type="similarity">
    <text evidence="3 10 13">Belongs to the IPP transferase family.</text>
</comment>
<evidence type="ECO:0000256" key="8">
    <source>
        <dbReference type="ARBA" id="ARBA00022842"/>
    </source>
</evidence>
<evidence type="ECO:0000313" key="15">
    <source>
        <dbReference type="Proteomes" id="UP000003195"/>
    </source>
</evidence>
<dbReference type="InterPro" id="IPR027417">
    <property type="entry name" value="P-loop_NTPase"/>
</dbReference>
<feature type="site" description="Interaction with substrate tRNA" evidence="10">
    <location>
        <position position="123"/>
    </location>
</feature>
<keyword evidence="5 10" id="KW-0819">tRNA processing</keyword>
<keyword evidence="8 10" id="KW-0460">Magnesium</keyword>
<dbReference type="OrthoDB" id="9776390at2"/>
<evidence type="ECO:0000256" key="10">
    <source>
        <dbReference type="HAMAP-Rule" id="MF_00185"/>
    </source>
</evidence>
<evidence type="ECO:0000256" key="12">
    <source>
        <dbReference type="RuleBase" id="RU003784"/>
    </source>
</evidence>
<evidence type="ECO:0000313" key="14">
    <source>
        <dbReference type="EMBL" id="EFQ03540.1"/>
    </source>
</evidence>
<dbReference type="PANTHER" id="PTHR11088">
    <property type="entry name" value="TRNA DIMETHYLALLYLTRANSFERASE"/>
    <property type="match status" value="1"/>
</dbReference>
<keyword evidence="6 10" id="KW-0547">Nucleotide-binding</keyword>
<comment type="catalytic activity">
    <reaction evidence="9 10 11">
        <text>adenosine(37) in tRNA + dimethylallyl diphosphate = N(6)-dimethylallyladenosine(37) in tRNA + diphosphate</text>
        <dbReference type="Rhea" id="RHEA:26482"/>
        <dbReference type="Rhea" id="RHEA-COMP:10162"/>
        <dbReference type="Rhea" id="RHEA-COMP:10375"/>
        <dbReference type="ChEBI" id="CHEBI:33019"/>
        <dbReference type="ChEBI" id="CHEBI:57623"/>
        <dbReference type="ChEBI" id="CHEBI:74411"/>
        <dbReference type="ChEBI" id="CHEBI:74415"/>
        <dbReference type="EC" id="2.5.1.75"/>
    </reaction>
</comment>
<comment type="cofactor">
    <cofactor evidence="1 10">
        <name>Mg(2+)</name>
        <dbReference type="ChEBI" id="CHEBI:18420"/>
    </cofactor>
</comment>
<dbReference type="Gene3D" id="3.40.50.300">
    <property type="entry name" value="P-loop containing nucleotide triphosphate hydrolases"/>
    <property type="match status" value="1"/>
</dbReference>
<dbReference type="Pfam" id="PF01715">
    <property type="entry name" value="IPPT"/>
    <property type="match status" value="1"/>
</dbReference>
<keyword evidence="15" id="KW-1185">Reference proteome</keyword>
<evidence type="ECO:0000256" key="9">
    <source>
        <dbReference type="ARBA" id="ARBA00049563"/>
    </source>
</evidence>
<dbReference type="EC" id="2.5.1.75" evidence="10"/>
<comment type="caution">
    <text evidence="10">Lacks conserved residue(s) required for the propagation of feature annotation.</text>
</comment>
<dbReference type="HOGENOM" id="CLU_032616_0_1_9"/>
<evidence type="ECO:0000256" key="6">
    <source>
        <dbReference type="ARBA" id="ARBA00022741"/>
    </source>
</evidence>
<keyword evidence="4 10" id="KW-0808">Transferase</keyword>